<dbReference type="SUPFAM" id="SSF52540">
    <property type="entry name" value="P-loop containing nucleoside triphosphate hydrolases"/>
    <property type="match status" value="1"/>
</dbReference>
<evidence type="ECO:0000313" key="2">
    <source>
        <dbReference type="EMBL" id="KAK3288436.1"/>
    </source>
</evidence>
<proteinExistence type="predicted"/>
<name>A0AAE0LK71_9CHLO</name>
<dbReference type="AlphaFoldDB" id="A0AAE0LK71"/>
<reference evidence="2 3" key="1">
    <citation type="journal article" date="2015" name="Genome Biol. Evol.">
        <title>Comparative Genomics of a Bacterivorous Green Alga Reveals Evolutionary Causalities and Consequences of Phago-Mixotrophic Mode of Nutrition.</title>
        <authorList>
            <person name="Burns J.A."/>
            <person name="Paasch A."/>
            <person name="Narechania A."/>
            <person name="Kim E."/>
        </authorList>
    </citation>
    <scope>NUCLEOTIDE SEQUENCE [LARGE SCALE GENOMIC DNA]</scope>
    <source>
        <strain evidence="2 3">PLY_AMNH</strain>
    </source>
</reference>
<dbReference type="CDD" id="cd18809">
    <property type="entry name" value="SF1_C_RecD"/>
    <property type="match status" value="1"/>
</dbReference>
<dbReference type="EMBL" id="LGRX02000482">
    <property type="protein sequence ID" value="KAK3288436.1"/>
    <property type="molecule type" value="Genomic_DNA"/>
</dbReference>
<evidence type="ECO:0000256" key="1">
    <source>
        <dbReference type="SAM" id="MobiDB-lite"/>
    </source>
</evidence>
<keyword evidence="3" id="KW-1185">Reference proteome</keyword>
<evidence type="ECO:0000313" key="3">
    <source>
        <dbReference type="Proteomes" id="UP001190700"/>
    </source>
</evidence>
<dbReference type="Proteomes" id="UP001190700">
    <property type="component" value="Unassembled WGS sequence"/>
</dbReference>
<protein>
    <submittedName>
        <fullName evidence="2">Uncharacterized protein</fullName>
    </submittedName>
</protein>
<gene>
    <name evidence="2" type="ORF">CYMTET_4093</name>
</gene>
<comment type="caution">
    <text evidence="2">The sequence shown here is derived from an EMBL/GenBank/DDBJ whole genome shotgun (WGS) entry which is preliminary data.</text>
</comment>
<organism evidence="2 3">
    <name type="scientific">Cymbomonas tetramitiformis</name>
    <dbReference type="NCBI Taxonomy" id="36881"/>
    <lineage>
        <taxon>Eukaryota</taxon>
        <taxon>Viridiplantae</taxon>
        <taxon>Chlorophyta</taxon>
        <taxon>Pyramimonadophyceae</taxon>
        <taxon>Pyramimonadales</taxon>
        <taxon>Pyramimonadaceae</taxon>
        <taxon>Cymbomonas</taxon>
    </lineage>
</organism>
<accession>A0AAE0LK71</accession>
<sequence>MTINKSQGQTLQHVGLYLPKPVFSHGQLYVAFSRATRLEGVTVLTEDDGDHQCADDTGVYTLNVVFPEALLPGTSDTVPLEVVFQEVDPAVNEEYDDEFPSPPQQSPIDPDEGRVLLDDGGDVAGHPVHIYY</sequence>
<dbReference type="InterPro" id="IPR027417">
    <property type="entry name" value="P-loop_NTPase"/>
</dbReference>
<feature type="region of interest" description="Disordered" evidence="1">
    <location>
        <begin position="91"/>
        <end position="110"/>
    </location>
</feature>